<reference evidence="7" key="1">
    <citation type="journal article" date="2021" name="PeerJ">
        <title>Extensive microbial diversity within the chicken gut microbiome revealed by metagenomics and culture.</title>
        <authorList>
            <person name="Gilroy R."/>
            <person name="Ravi A."/>
            <person name="Getino M."/>
            <person name="Pursley I."/>
            <person name="Horton D.L."/>
            <person name="Alikhan N.F."/>
            <person name="Baker D."/>
            <person name="Gharbi K."/>
            <person name="Hall N."/>
            <person name="Watson M."/>
            <person name="Adriaenssens E.M."/>
            <person name="Foster-Nyarko E."/>
            <person name="Jarju S."/>
            <person name="Secka A."/>
            <person name="Antonio M."/>
            <person name="Oren A."/>
            <person name="Chaudhuri R.R."/>
            <person name="La Ragione R."/>
            <person name="Hildebrand F."/>
            <person name="Pallen M.J."/>
        </authorList>
    </citation>
    <scope>NUCLEOTIDE SEQUENCE</scope>
    <source>
        <strain evidence="7">CHK130-7132</strain>
    </source>
</reference>
<dbReference type="EMBL" id="DWWC01000141">
    <property type="protein sequence ID" value="HJC69477.1"/>
    <property type="molecule type" value="Genomic_DNA"/>
</dbReference>
<keyword evidence="4" id="KW-0788">Thiol protease</keyword>
<dbReference type="InterPro" id="IPR051794">
    <property type="entry name" value="PG_Endopeptidase_C40"/>
</dbReference>
<dbReference type="Pfam" id="PF00877">
    <property type="entry name" value="NLPC_P60"/>
    <property type="match status" value="1"/>
</dbReference>
<evidence type="ECO:0000259" key="6">
    <source>
        <dbReference type="PROSITE" id="PS51935"/>
    </source>
</evidence>
<evidence type="ECO:0000313" key="7">
    <source>
        <dbReference type="EMBL" id="HJC69477.1"/>
    </source>
</evidence>
<dbReference type="PANTHER" id="PTHR47359">
    <property type="entry name" value="PEPTIDOGLYCAN DL-ENDOPEPTIDASE CWLO"/>
    <property type="match status" value="1"/>
</dbReference>
<protein>
    <submittedName>
        <fullName evidence="7">Peptidoglycan-binding protein</fullName>
    </submittedName>
</protein>
<evidence type="ECO:0000256" key="5">
    <source>
        <dbReference type="SAM" id="MobiDB-lite"/>
    </source>
</evidence>
<dbReference type="PROSITE" id="PS51935">
    <property type="entry name" value="NLPC_P60"/>
    <property type="match status" value="1"/>
</dbReference>
<dbReference type="InterPro" id="IPR038765">
    <property type="entry name" value="Papain-like_cys_pep_sf"/>
</dbReference>
<dbReference type="InterPro" id="IPR036366">
    <property type="entry name" value="PGBDSf"/>
</dbReference>
<feature type="domain" description="NlpC/P60" evidence="6">
    <location>
        <begin position="240"/>
        <end position="357"/>
    </location>
</feature>
<dbReference type="SUPFAM" id="SSF47090">
    <property type="entry name" value="PGBD-like"/>
    <property type="match status" value="2"/>
</dbReference>
<sequence length="357" mass="35677">MFRTAPRATHRAPGRAVIDYRGLAAPVGKGVGGAAVIGAVSATAALAGSASATAQAPAAPAAAVGATTAPAAAPAAAPASSSYTSVKLRLGARGNAVTYLQQRLNAHGASLKVDGVFGSATLRAVKNRQSSAGIGVDGVVGPKTWNALSGSTSTAPSSQPKLRQGSRGSAVRTLQSQLNARGASIAVDGVFGSATRSAVRSLQSAAGIGVDGVVGPKTWNALYSSVSIPSGGTGVGSGTTINGNAVISAARAQLGVRYKWGGSTPSSGFDCSGLVYHAYNQAGVNLPRKTAKGYTFGGRIIPKSQAKPGDLVAFTGNDYGHMGIYTGGNGIIDASGSRQQVVERTIWNAPHVFVTYR</sequence>
<dbReference type="GO" id="GO:0006508">
    <property type="term" value="P:proteolysis"/>
    <property type="evidence" value="ECO:0007669"/>
    <property type="project" value="UniProtKB-KW"/>
</dbReference>
<dbReference type="Gene3D" id="1.10.101.10">
    <property type="entry name" value="PGBD-like superfamily/PGBD"/>
    <property type="match status" value="2"/>
</dbReference>
<dbReference type="Proteomes" id="UP000823854">
    <property type="component" value="Unassembled WGS sequence"/>
</dbReference>
<dbReference type="SUPFAM" id="SSF54001">
    <property type="entry name" value="Cysteine proteinases"/>
    <property type="match status" value="1"/>
</dbReference>
<dbReference type="Pfam" id="PF01471">
    <property type="entry name" value="PG_binding_1"/>
    <property type="match status" value="2"/>
</dbReference>
<evidence type="ECO:0000313" key="8">
    <source>
        <dbReference type="Proteomes" id="UP000823854"/>
    </source>
</evidence>
<dbReference type="PANTHER" id="PTHR47359:SF3">
    <property type="entry name" value="NLP_P60 DOMAIN-CONTAINING PROTEIN-RELATED"/>
    <property type="match status" value="1"/>
</dbReference>
<feature type="compositionally biased region" description="Polar residues" evidence="5">
    <location>
        <begin position="147"/>
        <end position="161"/>
    </location>
</feature>
<accession>A0A9D2TI91</accession>
<keyword evidence="3" id="KW-0378">Hydrolase</keyword>
<dbReference type="AlphaFoldDB" id="A0A9D2TI91"/>
<dbReference type="InterPro" id="IPR036365">
    <property type="entry name" value="PGBD-like_sf"/>
</dbReference>
<comment type="similarity">
    <text evidence="1">Belongs to the peptidase C40 family.</text>
</comment>
<dbReference type="InterPro" id="IPR002477">
    <property type="entry name" value="Peptidoglycan-bd-like"/>
</dbReference>
<evidence type="ECO:0000256" key="4">
    <source>
        <dbReference type="ARBA" id="ARBA00022807"/>
    </source>
</evidence>
<organism evidence="7 8">
    <name type="scientific">Candidatus Brachybacterium intestinipullorum</name>
    <dbReference type="NCBI Taxonomy" id="2838512"/>
    <lineage>
        <taxon>Bacteria</taxon>
        <taxon>Bacillati</taxon>
        <taxon>Actinomycetota</taxon>
        <taxon>Actinomycetes</taxon>
        <taxon>Micrococcales</taxon>
        <taxon>Dermabacteraceae</taxon>
        <taxon>Brachybacterium</taxon>
    </lineage>
</organism>
<comment type="caution">
    <text evidence="7">The sequence shown here is derived from an EMBL/GenBank/DDBJ whole genome shotgun (WGS) entry which is preliminary data.</text>
</comment>
<reference evidence="7" key="2">
    <citation type="submission" date="2021-04" db="EMBL/GenBank/DDBJ databases">
        <authorList>
            <person name="Gilroy R."/>
        </authorList>
    </citation>
    <scope>NUCLEOTIDE SEQUENCE</scope>
    <source>
        <strain evidence="7">CHK130-7132</strain>
    </source>
</reference>
<keyword evidence="2" id="KW-0645">Protease</keyword>
<evidence type="ECO:0000256" key="3">
    <source>
        <dbReference type="ARBA" id="ARBA00022801"/>
    </source>
</evidence>
<evidence type="ECO:0000256" key="1">
    <source>
        <dbReference type="ARBA" id="ARBA00007074"/>
    </source>
</evidence>
<gene>
    <name evidence="7" type="ORF">H9932_07340</name>
</gene>
<proteinExistence type="inferred from homology"/>
<dbReference type="InterPro" id="IPR000064">
    <property type="entry name" value="NLP_P60_dom"/>
</dbReference>
<feature type="region of interest" description="Disordered" evidence="5">
    <location>
        <begin position="147"/>
        <end position="168"/>
    </location>
</feature>
<dbReference type="GO" id="GO:0008234">
    <property type="term" value="F:cysteine-type peptidase activity"/>
    <property type="evidence" value="ECO:0007669"/>
    <property type="project" value="UniProtKB-KW"/>
</dbReference>
<name>A0A9D2TI91_9MICO</name>
<evidence type="ECO:0000256" key="2">
    <source>
        <dbReference type="ARBA" id="ARBA00022670"/>
    </source>
</evidence>
<dbReference type="Gene3D" id="3.90.1720.10">
    <property type="entry name" value="endopeptidase domain like (from Nostoc punctiforme)"/>
    <property type="match status" value="1"/>
</dbReference>